<dbReference type="PANTHER" id="PTHR21483">
    <property type="entry name" value="RNA POLYMERASE II-ASSOCIATED PROTEIN 1"/>
    <property type="match status" value="1"/>
</dbReference>
<protein>
    <submittedName>
        <fullName evidence="4">Uncharacterized protein</fullName>
    </submittedName>
</protein>
<dbReference type="STRING" id="933852.A0A0C3BCU4"/>
<dbReference type="InterPro" id="IPR057989">
    <property type="entry name" value="TPR_RPAP1/MINIYO-like"/>
</dbReference>
<gene>
    <name evidence="4" type="ORF">M408DRAFT_22407</name>
</gene>
<feature type="domain" description="RPAP1/MINIYO-like TPR repeats" evidence="3">
    <location>
        <begin position="1094"/>
        <end position="1188"/>
    </location>
</feature>
<evidence type="ECO:0000256" key="1">
    <source>
        <dbReference type="SAM" id="MobiDB-lite"/>
    </source>
</evidence>
<feature type="region of interest" description="Disordered" evidence="1">
    <location>
        <begin position="181"/>
        <end position="331"/>
    </location>
</feature>
<keyword evidence="5" id="KW-1185">Reference proteome</keyword>
<feature type="compositionally biased region" description="Basic and acidic residues" evidence="1">
    <location>
        <begin position="286"/>
        <end position="300"/>
    </location>
</feature>
<accession>A0A0C3BCU4</accession>
<name>A0A0C3BCU4_SERVB</name>
<dbReference type="GO" id="GO:0006366">
    <property type="term" value="P:transcription by RNA polymerase II"/>
    <property type="evidence" value="ECO:0007669"/>
    <property type="project" value="InterPro"/>
</dbReference>
<evidence type="ECO:0000313" key="5">
    <source>
        <dbReference type="Proteomes" id="UP000054097"/>
    </source>
</evidence>
<evidence type="ECO:0000313" key="4">
    <source>
        <dbReference type="EMBL" id="KIM29964.1"/>
    </source>
</evidence>
<feature type="compositionally biased region" description="Basic and acidic residues" evidence="1">
    <location>
        <begin position="135"/>
        <end position="145"/>
    </location>
</feature>
<feature type="compositionally biased region" description="Polar residues" evidence="1">
    <location>
        <begin position="316"/>
        <end position="331"/>
    </location>
</feature>
<dbReference type="OrthoDB" id="348201at2759"/>
<dbReference type="InterPro" id="IPR039913">
    <property type="entry name" value="RPAP1/Rba50"/>
</dbReference>
<organism evidence="4 5">
    <name type="scientific">Serendipita vermifera MAFF 305830</name>
    <dbReference type="NCBI Taxonomy" id="933852"/>
    <lineage>
        <taxon>Eukaryota</taxon>
        <taxon>Fungi</taxon>
        <taxon>Dikarya</taxon>
        <taxon>Basidiomycota</taxon>
        <taxon>Agaricomycotina</taxon>
        <taxon>Agaricomycetes</taxon>
        <taxon>Sebacinales</taxon>
        <taxon>Serendipitaceae</taxon>
        <taxon>Serendipita</taxon>
    </lineage>
</organism>
<dbReference type="EMBL" id="KN824286">
    <property type="protein sequence ID" value="KIM29964.1"/>
    <property type="molecule type" value="Genomic_DNA"/>
</dbReference>
<feature type="compositionally biased region" description="Low complexity" evidence="1">
    <location>
        <begin position="15"/>
        <end position="27"/>
    </location>
</feature>
<evidence type="ECO:0000259" key="3">
    <source>
        <dbReference type="Pfam" id="PF25766"/>
    </source>
</evidence>
<dbReference type="HOGENOM" id="CLU_006940_0_0_1"/>
<sequence>MSATVLGDIIERKSSSSAPKSTPSNGSFVDVPSSTGFPKAHHRSQGMSAFAARRAQANGNRPGSSAVVPIVTSTSLKAGEGRSETKKLKAPTPVPASGSEVKDAPNGAIELDDKVKTQATRPVAKKEEGNDDNEAAWRRSMERQNDSLVESMDDVQNQKERDELIEQLGPDVLDLMSRIQARRTVDTTTPSRPRSAMSHHSRTGTDESTPANKALRKLRFSEKPDEVFVYESQPSSPKRILALLPAPPSESTPPAEPAPTEEKTGDLNDSIAPSSLKDVASEVEDANEHTPESIRQKYFPDEPPPSENPSLAWLVPSSSGDPSVAHPSTSTRYDLQGRVIPPHLVSKLPSHLGLHHHGDNPDDAGYTLDELLMLSRSTLPAQRAATLQVLTRLLVRLKSASKPIVTNSKEQVDKGQETIEEGPIANPISEIFQKCLVVGIEAFGERASANVRMAGLDVICAGILQETGVNQTAFGALAEDSPLLDTLPLSYLYSAALFNLNRATLNSHSLAKLFRVFGSLTTSSKIAEELVEVPGLLDAAVHSVSSFKSPESSEQSWDNSPHLALLDFVKKLASVSRKCARALIPGISDSFLRYIVTLPSSNQSSHLKIIASILEFYTLLGRYGLGASIASASHEYFQRLALLATQDLPLPPPENQTFIIAWLGLVETWLVCAIDPHKTTPEHDILWSQVVAWQYSAALLTLRTRLLQAEVELPSVWAWWWRAWAAWLRGCRVNEAHQGEDELKNWKSLTQNSLEEGGKERTLLDNALSALQQEDLNQRPEQSIMEAALVVHSFNLLAQAQDASIPFLGALAPNVANNLLKNENWAFIQSICSPNELRIWTNMLAGLARDTSMDLQYRIIHQLLPGDEMEAAKLISEILRNTLRPENAHGLTLPEDFWTAAGGPTKILLPLYQYALWPQEDHFIAPLVPHSPALPMTTTLISPTRSLGVATPSGGLIGISLPQENLGDWMVSALDILLRSGSTHTRLFRSLPADWTASEAQVVQTLLLLLLRRQVPLSRAQIVFTCMKVFMLEHGQTTSEDGEEVYQNPVVGRLMLELVRPLRLSCASDSDVLISQDDPPLDTIAKSFLGPDQPFYQFYSDFIGLYDSSSFGHKLFGALLLPPTSLRYPKDYRKLLWGDYGHTLRSIQMDLPEVLASHKELQSWLWPVEGRQDGEMLSLYVKALFKGNAVGFLRFVAIHQVAACLWPDMAGESVASNKILKAILTSTDETLLSDILYYHQSPEGTEPILPPESYQPIPSVAKTRLDWAVSIAGESVRKRFPS</sequence>
<reference evidence="5" key="2">
    <citation type="submission" date="2015-01" db="EMBL/GenBank/DDBJ databases">
        <title>Evolutionary Origins and Diversification of the Mycorrhizal Mutualists.</title>
        <authorList>
            <consortium name="DOE Joint Genome Institute"/>
            <consortium name="Mycorrhizal Genomics Consortium"/>
            <person name="Kohler A."/>
            <person name="Kuo A."/>
            <person name="Nagy L.G."/>
            <person name="Floudas D."/>
            <person name="Copeland A."/>
            <person name="Barry K.W."/>
            <person name="Cichocki N."/>
            <person name="Veneault-Fourrey C."/>
            <person name="LaButti K."/>
            <person name="Lindquist E.A."/>
            <person name="Lipzen A."/>
            <person name="Lundell T."/>
            <person name="Morin E."/>
            <person name="Murat C."/>
            <person name="Riley R."/>
            <person name="Ohm R."/>
            <person name="Sun H."/>
            <person name="Tunlid A."/>
            <person name="Henrissat B."/>
            <person name="Grigoriev I.V."/>
            <person name="Hibbett D.S."/>
            <person name="Martin F."/>
        </authorList>
    </citation>
    <scope>NUCLEOTIDE SEQUENCE [LARGE SCALE GENOMIC DNA]</scope>
    <source>
        <strain evidence="5">MAFF 305830</strain>
    </source>
</reference>
<proteinExistence type="predicted"/>
<feature type="compositionally biased region" description="Pro residues" evidence="1">
    <location>
        <begin position="245"/>
        <end position="257"/>
    </location>
</feature>
<dbReference type="Proteomes" id="UP000054097">
    <property type="component" value="Unassembled WGS sequence"/>
</dbReference>
<dbReference type="Pfam" id="PF08620">
    <property type="entry name" value="RPAP1_C"/>
    <property type="match status" value="1"/>
</dbReference>
<evidence type="ECO:0000259" key="2">
    <source>
        <dbReference type="Pfam" id="PF08620"/>
    </source>
</evidence>
<dbReference type="InterPro" id="IPR013929">
    <property type="entry name" value="RPAP1_C"/>
</dbReference>
<dbReference type="Pfam" id="PF25766">
    <property type="entry name" value="TPR_RPAP1"/>
    <property type="match status" value="1"/>
</dbReference>
<dbReference type="PANTHER" id="PTHR21483:SF18">
    <property type="entry name" value="RNA POLYMERASE II-ASSOCIATED PROTEIN 1"/>
    <property type="match status" value="1"/>
</dbReference>
<feature type="domain" description="RPAP1 C-terminal" evidence="2">
    <location>
        <begin position="331"/>
        <end position="397"/>
    </location>
</feature>
<reference evidence="4 5" key="1">
    <citation type="submission" date="2014-04" db="EMBL/GenBank/DDBJ databases">
        <authorList>
            <consortium name="DOE Joint Genome Institute"/>
            <person name="Kuo A."/>
            <person name="Zuccaro A."/>
            <person name="Kohler A."/>
            <person name="Nagy L.G."/>
            <person name="Floudas D."/>
            <person name="Copeland A."/>
            <person name="Barry K.W."/>
            <person name="Cichocki N."/>
            <person name="Veneault-Fourrey C."/>
            <person name="LaButti K."/>
            <person name="Lindquist E.A."/>
            <person name="Lipzen A."/>
            <person name="Lundell T."/>
            <person name="Morin E."/>
            <person name="Murat C."/>
            <person name="Sun H."/>
            <person name="Tunlid A."/>
            <person name="Henrissat B."/>
            <person name="Grigoriev I.V."/>
            <person name="Hibbett D.S."/>
            <person name="Martin F."/>
            <person name="Nordberg H.P."/>
            <person name="Cantor M.N."/>
            <person name="Hua S.X."/>
        </authorList>
    </citation>
    <scope>NUCLEOTIDE SEQUENCE [LARGE SCALE GENOMIC DNA]</scope>
    <source>
        <strain evidence="4 5">MAFF 305830</strain>
    </source>
</reference>
<feature type="region of interest" description="Disordered" evidence="1">
    <location>
        <begin position="1"/>
        <end position="145"/>
    </location>
</feature>